<reference evidence="1" key="1">
    <citation type="submission" date="2020-03" db="EMBL/GenBank/DDBJ databases">
        <title>The deep terrestrial virosphere.</title>
        <authorList>
            <person name="Holmfeldt K."/>
            <person name="Nilsson E."/>
            <person name="Simone D."/>
            <person name="Lopez-Fernandez M."/>
            <person name="Wu X."/>
            <person name="de Brujin I."/>
            <person name="Lundin D."/>
            <person name="Andersson A."/>
            <person name="Bertilsson S."/>
            <person name="Dopson M."/>
        </authorList>
    </citation>
    <scope>NUCLEOTIDE SEQUENCE</scope>
    <source>
        <strain evidence="1">MM415B03270</strain>
    </source>
</reference>
<evidence type="ECO:0000313" key="1">
    <source>
        <dbReference type="EMBL" id="QJA91712.1"/>
    </source>
</evidence>
<accession>A0A6M3LDM5</accession>
<protein>
    <submittedName>
        <fullName evidence="1">Uncharacterized protein</fullName>
    </submittedName>
</protein>
<proteinExistence type="predicted"/>
<organism evidence="1">
    <name type="scientific">viral metagenome</name>
    <dbReference type="NCBI Taxonomy" id="1070528"/>
    <lineage>
        <taxon>unclassified sequences</taxon>
        <taxon>metagenomes</taxon>
        <taxon>organismal metagenomes</taxon>
    </lineage>
</organism>
<sequence length="124" mass="13544">MAFTLDAASDVGRVRILINDSDSANYEFEDAEIEGIIDINEDDLWRSAADLCRSLAAKYAKAVQKLGLGKGDISIDNSKRSSDYLAMAARYDARSGSAVVEYADSINYNVDPYGSDKTEYIGEP</sequence>
<dbReference type="AlphaFoldDB" id="A0A6M3LDM5"/>
<name>A0A6M3LDM5_9ZZZZ</name>
<dbReference type="EMBL" id="MT143008">
    <property type="protein sequence ID" value="QJA91712.1"/>
    <property type="molecule type" value="Genomic_DNA"/>
</dbReference>
<gene>
    <name evidence="1" type="ORF">MM415B03270_0003</name>
</gene>